<proteinExistence type="predicted"/>
<accession>A0A0W0SNI2</accession>
<dbReference type="STRING" id="29422.Lbru_1142"/>
<dbReference type="PANTHER" id="PTHR42852">
    <property type="entry name" value="THIOL:DISULFIDE INTERCHANGE PROTEIN DSBE"/>
    <property type="match status" value="1"/>
</dbReference>
<feature type="domain" description="Thioredoxin" evidence="2">
    <location>
        <begin position="14"/>
        <end position="151"/>
    </location>
</feature>
<dbReference type="CDD" id="cd02966">
    <property type="entry name" value="TlpA_like_family"/>
    <property type="match status" value="1"/>
</dbReference>
<dbReference type="PROSITE" id="PS51352">
    <property type="entry name" value="THIOREDOXIN_2"/>
    <property type="match status" value="1"/>
</dbReference>
<evidence type="ECO:0000256" key="1">
    <source>
        <dbReference type="SAM" id="SignalP"/>
    </source>
</evidence>
<comment type="caution">
    <text evidence="3">The sequence shown here is derived from an EMBL/GenBank/DDBJ whole genome shotgun (WGS) entry which is preliminary data.</text>
</comment>
<feature type="signal peptide" evidence="1">
    <location>
        <begin position="1"/>
        <end position="20"/>
    </location>
</feature>
<dbReference type="GO" id="GO:0016209">
    <property type="term" value="F:antioxidant activity"/>
    <property type="evidence" value="ECO:0007669"/>
    <property type="project" value="InterPro"/>
</dbReference>
<dbReference type="PANTHER" id="PTHR42852:SF18">
    <property type="entry name" value="CHROMOSOME UNDETERMINED SCAFFOLD_47, WHOLE GENOME SHOTGUN SEQUENCE"/>
    <property type="match status" value="1"/>
</dbReference>
<dbReference type="PROSITE" id="PS51257">
    <property type="entry name" value="PROKAR_LIPOPROTEIN"/>
    <property type="match status" value="1"/>
</dbReference>
<dbReference type="InterPro" id="IPR013766">
    <property type="entry name" value="Thioredoxin_domain"/>
</dbReference>
<dbReference type="PATRIC" id="fig|29422.6.peg.1200"/>
<dbReference type="EMBL" id="LNXV01000008">
    <property type="protein sequence ID" value="KTC84927.1"/>
    <property type="molecule type" value="Genomic_DNA"/>
</dbReference>
<dbReference type="InterPro" id="IPR036249">
    <property type="entry name" value="Thioredoxin-like_sf"/>
</dbReference>
<sequence>MHRLKLLLITFLITCSCAQASNAILTTINGEQITFNSLKGKWVLLNYWASWCQPCLDEIHELNQFYKQRKNNVALFAVNYDMLSVNEQLQLIKKYHIRYPSLQDPAKQLRLGSIPGVPATFIFNPQGKLSQTLYGPQTAFSLNEALRHQTTT</sequence>
<organism evidence="3 4">
    <name type="scientific">Legionella brunensis</name>
    <dbReference type="NCBI Taxonomy" id="29422"/>
    <lineage>
        <taxon>Bacteria</taxon>
        <taxon>Pseudomonadati</taxon>
        <taxon>Pseudomonadota</taxon>
        <taxon>Gammaproteobacteria</taxon>
        <taxon>Legionellales</taxon>
        <taxon>Legionellaceae</taxon>
        <taxon>Legionella</taxon>
    </lineage>
</organism>
<dbReference type="Proteomes" id="UP000054742">
    <property type="component" value="Unassembled WGS sequence"/>
</dbReference>
<gene>
    <name evidence="3" type="ORF">Lbru_1142</name>
</gene>
<keyword evidence="4" id="KW-1185">Reference proteome</keyword>
<dbReference type="Gene3D" id="3.40.30.10">
    <property type="entry name" value="Glutaredoxin"/>
    <property type="match status" value="1"/>
</dbReference>
<keyword evidence="1" id="KW-0732">Signal</keyword>
<dbReference type="InterPro" id="IPR050553">
    <property type="entry name" value="Thioredoxin_ResA/DsbE_sf"/>
</dbReference>
<dbReference type="GO" id="GO:0016491">
    <property type="term" value="F:oxidoreductase activity"/>
    <property type="evidence" value="ECO:0007669"/>
    <property type="project" value="InterPro"/>
</dbReference>
<name>A0A0W0SNI2_9GAMM</name>
<evidence type="ECO:0000313" key="3">
    <source>
        <dbReference type="EMBL" id="KTC84927.1"/>
    </source>
</evidence>
<dbReference type="OrthoDB" id="9796554at2"/>
<evidence type="ECO:0000259" key="2">
    <source>
        <dbReference type="PROSITE" id="PS51352"/>
    </source>
</evidence>
<reference evidence="3 4" key="1">
    <citation type="submission" date="2015-11" db="EMBL/GenBank/DDBJ databases">
        <title>Genomic analysis of 38 Legionella species identifies large and diverse effector repertoires.</title>
        <authorList>
            <person name="Burstein D."/>
            <person name="Amaro F."/>
            <person name="Zusman T."/>
            <person name="Lifshitz Z."/>
            <person name="Cohen O."/>
            <person name="Gilbert J.A."/>
            <person name="Pupko T."/>
            <person name="Shuman H.A."/>
            <person name="Segal G."/>
        </authorList>
    </citation>
    <scope>NUCLEOTIDE SEQUENCE [LARGE SCALE GENOMIC DNA]</scope>
    <source>
        <strain evidence="3 4">ATCC 43878</strain>
    </source>
</reference>
<dbReference type="InterPro" id="IPR000866">
    <property type="entry name" value="AhpC/TSA"/>
</dbReference>
<protein>
    <submittedName>
        <fullName evidence="3">Thiol-disulfide oxidoreductase</fullName>
    </submittedName>
</protein>
<dbReference type="SUPFAM" id="SSF52833">
    <property type="entry name" value="Thioredoxin-like"/>
    <property type="match status" value="1"/>
</dbReference>
<evidence type="ECO:0000313" key="4">
    <source>
        <dbReference type="Proteomes" id="UP000054742"/>
    </source>
</evidence>
<dbReference type="AlphaFoldDB" id="A0A0W0SNI2"/>
<dbReference type="Pfam" id="PF00578">
    <property type="entry name" value="AhpC-TSA"/>
    <property type="match status" value="1"/>
</dbReference>
<dbReference type="RefSeq" id="WP_058441220.1">
    <property type="nucleotide sequence ID" value="NZ_CAAAHU010000006.1"/>
</dbReference>
<feature type="chain" id="PRO_5006912161" evidence="1">
    <location>
        <begin position="21"/>
        <end position="152"/>
    </location>
</feature>